<dbReference type="NCBIfam" id="TIGR02595">
    <property type="entry name" value="PEP_CTERM"/>
    <property type="match status" value="1"/>
</dbReference>
<accession>A0A3B1A6I8</accession>
<dbReference type="EMBL" id="UOFU01000079">
    <property type="protein sequence ID" value="VAW95713.1"/>
    <property type="molecule type" value="Genomic_DNA"/>
</dbReference>
<protein>
    <recommendedName>
        <fullName evidence="1">Ice-binding protein C-terminal domain-containing protein</fullName>
    </recommendedName>
</protein>
<feature type="domain" description="Ice-binding protein C-terminal" evidence="1">
    <location>
        <begin position="267"/>
        <end position="292"/>
    </location>
</feature>
<gene>
    <name evidence="2" type="ORF">MNBD_GAMMA20-1073</name>
</gene>
<evidence type="ECO:0000313" key="2">
    <source>
        <dbReference type="EMBL" id="VAW95713.1"/>
    </source>
</evidence>
<evidence type="ECO:0000259" key="1">
    <source>
        <dbReference type="Pfam" id="PF07589"/>
    </source>
</evidence>
<organism evidence="2">
    <name type="scientific">hydrothermal vent metagenome</name>
    <dbReference type="NCBI Taxonomy" id="652676"/>
    <lineage>
        <taxon>unclassified sequences</taxon>
        <taxon>metagenomes</taxon>
        <taxon>ecological metagenomes</taxon>
    </lineage>
</organism>
<dbReference type="AlphaFoldDB" id="A0A3B1A6I8"/>
<dbReference type="InterPro" id="IPR013424">
    <property type="entry name" value="Ice-binding_C"/>
</dbReference>
<reference evidence="2" key="1">
    <citation type="submission" date="2018-06" db="EMBL/GenBank/DDBJ databases">
        <authorList>
            <person name="Zhirakovskaya E."/>
        </authorList>
    </citation>
    <scope>NUCLEOTIDE SEQUENCE</scope>
</reference>
<dbReference type="Pfam" id="PF07589">
    <property type="entry name" value="PEP-CTERM"/>
    <property type="match status" value="1"/>
</dbReference>
<name>A0A3B1A6I8_9ZZZZ</name>
<proteinExistence type="predicted"/>
<sequence>MKYSKLYCSTALASFLILPITGAHAAPIIIDGSLSDWGINVADGTGAQPVGTDYSGLRSDLAGSMIEDTDDTTNNLYLGPNYGGQNYDGEFMGVMTQGSTLYLSILTGQRPDNGFSGNNGLYSPGDIRIETSMGTFGIEVGGGAVSGAGNALTEGATGTTYAVDSNGHTTGSSDTAAAQTVGSVWKDVSWILDPINPQQPVQFEINGGSSQVGEADFIFTRDSVTAEHAIIELALDISVFGGATLQEFYWLPSCGNDELHVSTDITSVPEPASLALMGLGLLGMIGVARRRRT</sequence>